<dbReference type="AlphaFoldDB" id="A0A6C0E627"/>
<dbReference type="Pfam" id="PF13637">
    <property type="entry name" value="Ank_4"/>
    <property type="match status" value="1"/>
</dbReference>
<dbReference type="EMBL" id="MN739747">
    <property type="protein sequence ID" value="QHT24626.1"/>
    <property type="molecule type" value="Genomic_DNA"/>
</dbReference>
<dbReference type="InterPro" id="IPR036770">
    <property type="entry name" value="Ankyrin_rpt-contain_sf"/>
</dbReference>
<organism evidence="1">
    <name type="scientific">viral metagenome</name>
    <dbReference type="NCBI Taxonomy" id="1070528"/>
    <lineage>
        <taxon>unclassified sequences</taxon>
        <taxon>metagenomes</taxon>
        <taxon>organismal metagenomes</taxon>
    </lineage>
</organism>
<protein>
    <recommendedName>
        <fullName evidence="2">Ankyrin repeat protein</fullName>
    </recommendedName>
</protein>
<reference evidence="1" key="1">
    <citation type="journal article" date="2020" name="Nature">
        <title>Giant virus diversity and host interactions through global metagenomics.</title>
        <authorList>
            <person name="Schulz F."/>
            <person name="Roux S."/>
            <person name="Paez-Espino D."/>
            <person name="Jungbluth S."/>
            <person name="Walsh D.A."/>
            <person name="Denef V.J."/>
            <person name="McMahon K.D."/>
            <person name="Konstantinidis K.T."/>
            <person name="Eloe-Fadrosh E.A."/>
            <person name="Kyrpides N.C."/>
            <person name="Woyke T."/>
        </authorList>
    </citation>
    <scope>NUCLEOTIDE SEQUENCE</scope>
    <source>
        <strain evidence="1">GVMAG-M-3300023179-150</strain>
    </source>
</reference>
<name>A0A6C0E627_9ZZZZ</name>
<dbReference type="PANTHER" id="PTHR46586">
    <property type="entry name" value="ANKYRIN REPEAT-CONTAINING PROTEIN"/>
    <property type="match status" value="1"/>
</dbReference>
<accession>A0A6C0E627</accession>
<dbReference type="SUPFAM" id="SSF48403">
    <property type="entry name" value="Ankyrin repeat"/>
    <property type="match status" value="1"/>
</dbReference>
<sequence>MSKQIYVEFMSDNRSAKTGLNISETAGFYYYYTIEELHHLYFYKFDKLIRIIKVPDDAKITTKRQSRYLNSVSNEYIDLDFYTSDKIIVCQTYPLYDIKTAIALNLKITPRYIKNMCDLTNTNVLDKVDIWNELKNSGLKFEYDNYVLEWASQNGFINVLEWWKNSGLELKYNERALTLASEYGHKNVLEWWKNSGLELKYDESPLDWASSNGQVAVLEWWKQSGLELKYSEYALHWASQNGHLGVLEWWKNSGLELKYANKSKLIYAKSIDIMNWWKNSVSPVPWVTLRC</sequence>
<dbReference type="PANTHER" id="PTHR46586:SF3">
    <property type="entry name" value="ANKYRIN REPEAT-CONTAINING PROTEIN"/>
    <property type="match status" value="1"/>
</dbReference>
<proteinExistence type="predicted"/>
<dbReference type="InterPro" id="IPR052050">
    <property type="entry name" value="SecEffector_AnkRepeat"/>
</dbReference>
<evidence type="ECO:0008006" key="2">
    <source>
        <dbReference type="Google" id="ProtNLM"/>
    </source>
</evidence>
<dbReference type="InterPro" id="IPR002110">
    <property type="entry name" value="Ankyrin_rpt"/>
</dbReference>
<dbReference type="Gene3D" id="1.25.40.20">
    <property type="entry name" value="Ankyrin repeat-containing domain"/>
    <property type="match status" value="1"/>
</dbReference>
<evidence type="ECO:0000313" key="1">
    <source>
        <dbReference type="EMBL" id="QHT24626.1"/>
    </source>
</evidence>